<sequence length="575" mass="62012">MTATLLAWALGTAAQAQVAPPPAEGAFVPTPPSVPSPSSLGGDARLPRTSTPILVDGAVAPVQRELGKRDDNLTIDVNAYRVADDAPEALRQALATITAPYVGKGRSYEDLVNAASDITRYLQRDLGYYLGYAYIPEQAPKEGVITIGVLVGKLDRYVLNCDESQPLPVRCEVIQSYLDQLRTGDVLTVQAVERAVFLIGDLRGINLRAEVKEGSQPGTAILEFTPKADPQWNGKVDVDANGSRFIGRERIGAMLSYDSPFGRGDGITLSGLGSVNGGMQFVLLGYNTPLFGNGLKVGASVSGLRYQLSEVEFPLGLEGTGVTVNAFALYPWLRSRNINLFALGSLDHKQYDDSAAGSSTLKQADVLGLGVTGDFRDALFGGGVNTFQASMNLGTLRFPDGRPQGLDSAARFAKLNLAYTRLQALPVERLMVYGSVHGQYALHNLDTTEQFRIGGPDGVRAFAPGEGTGDSGLVATGELRWLPPESLFDRWARELVFSVFGDAAYVLLRHDPTQIPRAANYRNEARYAGAGLSVVWARQKAYSMRMSVAWKLRGTATGDTLARDPRIYVQASYYF</sequence>
<dbReference type="PANTHER" id="PTHR34597">
    <property type="entry name" value="SLR1661 PROTEIN"/>
    <property type="match status" value="1"/>
</dbReference>
<evidence type="ECO:0000313" key="8">
    <source>
        <dbReference type="Proteomes" id="UP000676246"/>
    </source>
</evidence>
<dbReference type="Gene3D" id="2.40.160.50">
    <property type="entry name" value="membrane protein fhac: a member of the omp85/tpsb transporter family"/>
    <property type="match status" value="1"/>
</dbReference>
<evidence type="ECO:0000256" key="1">
    <source>
        <dbReference type="ARBA" id="ARBA00022452"/>
    </source>
</evidence>
<dbReference type="InterPro" id="IPR051544">
    <property type="entry name" value="TPS_OM_transporter"/>
</dbReference>
<organism evidence="7 8">
    <name type="scientific">Ideonella alba</name>
    <dbReference type="NCBI Taxonomy" id="2824118"/>
    <lineage>
        <taxon>Bacteria</taxon>
        <taxon>Pseudomonadati</taxon>
        <taxon>Pseudomonadota</taxon>
        <taxon>Betaproteobacteria</taxon>
        <taxon>Burkholderiales</taxon>
        <taxon>Sphaerotilaceae</taxon>
        <taxon>Ideonella</taxon>
    </lineage>
</organism>
<dbReference type="GO" id="GO:0008320">
    <property type="term" value="F:protein transmembrane transporter activity"/>
    <property type="evidence" value="ECO:0007669"/>
    <property type="project" value="TreeGrafter"/>
</dbReference>
<dbReference type="InterPro" id="IPR005565">
    <property type="entry name" value="Hemolysn_activator_HlyB_C"/>
</dbReference>
<keyword evidence="3" id="KW-0998">Cell outer membrane</keyword>
<keyword evidence="4" id="KW-0732">Signal</keyword>
<feature type="chain" id="PRO_5036875310" evidence="4">
    <location>
        <begin position="19"/>
        <end position="575"/>
    </location>
</feature>
<feature type="domain" description="Polypeptide-transport-associated ShlB-type" evidence="6">
    <location>
        <begin position="91"/>
        <end position="152"/>
    </location>
</feature>
<reference evidence="7 8" key="1">
    <citation type="submission" date="2021-04" db="EMBL/GenBank/DDBJ databases">
        <title>The genome sequence of Ideonella sp. 3Y2.</title>
        <authorList>
            <person name="Liu Y."/>
        </authorList>
    </citation>
    <scope>NUCLEOTIDE SEQUENCE [LARGE SCALE GENOMIC DNA]</scope>
    <source>
        <strain evidence="7 8">3Y2</strain>
    </source>
</reference>
<evidence type="ECO:0000256" key="2">
    <source>
        <dbReference type="ARBA" id="ARBA00022692"/>
    </source>
</evidence>
<evidence type="ECO:0000256" key="4">
    <source>
        <dbReference type="SAM" id="SignalP"/>
    </source>
</evidence>
<evidence type="ECO:0000256" key="3">
    <source>
        <dbReference type="ARBA" id="ARBA00023237"/>
    </source>
</evidence>
<dbReference type="Proteomes" id="UP000676246">
    <property type="component" value="Unassembled WGS sequence"/>
</dbReference>
<dbReference type="GO" id="GO:0098046">
    <property type="term" value="C:type V protein secretion system complex"/>
    <property type="evidence" value="ECO:0007669"/>
    <property type="project" value="TreeGrafter"/>
</dbReference>
<dbReference type="Pfam" id="PF08479">
    <property type="entry name" value="POTRA_2"/>
    <property type="match status" value="1"/>
</dbReference>
<keyword evidence="2" id="KW-0812">Transmembrane</keyword>
<keyword evidence="8" id="KW-1185">Reference proteome</keyword>
<name>A0A940YC57_9BURK</name>
<dbReference type="RefSeq" id="WP_210853034.1">
    <property type="nucleotide sequence ID" value="NZ_JAGQDD010000004.1"/>
</dbReference>
<feature type="domain" description="Haemolysin activator HlyB C-terminal" evidence="5">
    <location>
        <begin position="219"/>
        <end position="482"/>
    </location>
</feature>
<keyword evidence="1" id="KW-1134">Transmembrane beta strand</keyword>
<dbReference type="GO" id="GO:0046819">
    <property type="term" value="P:protein secretion by the type V secretion system"/>
    <property type="evidence" value="ECO:0007669"/>
    <property type="project" value="TreeGrafter"/>
</dbReference>
<evidence type="ECO:0000259" key="5">
    <source>
        <dbReference type="Pfam" id="PF03865"/>
    </source>
</evidence>
<dbReference type="Gene3D" id="3.10.20.310">
    <property type="entry name" value="membrane protein fhac"/>
    <property type="match status" value="1"/>
</dbReference>
<evidence type="ECO:0000313" key="7">
    <source>
        <dbReference type="EMBL" id="MBQ0930371.1"/>
    </source>
</evidence>
<accession>A0A940YC57</accession>
<dbReference type="PANTHER" id="PTHR34597:SF1">
    <property type="entry name" value="HEME_HEMOPEXIN TRANSPORTER PROTEIN HUXB"/>
    <property type="match status" value="1"/>
</dbReference>
<feature type="signal peptide" evidence="4">
    <location>
        <begin position="1"/>
        <end position="18"/>
    </location>
</feature>
<dbReference type="Pfam" id="PF03865">
    <property type="entry name" value="ShlB"/>
    <property type="match status" value="1"/>
</dbReference>
<dbReference type="EMBL" id="JAGQDD010000004">
    <property type="protein sequence ID" value="MBQ0930371.1"/>
    <property type="molecule type" value="Genomic_DNA"/>
</dbReference>
<evidence type="ECO:0000259" key="6">
    <source>
        <dbReference type="Pfam" id="PF08479"/>
    </source>
</evidence>
<gene>
    <name evidence="7" type="ORF">KAK03_07710</name>
</gene>
<protein>
    <submittedName>
        <fullName evidence="7">ShlB/FhaC/HecB family hemolysin secretion/activation protein</fullName>
    </submittedName>
</protein>
<comment type="caution">
    <text evidence="7">The sequence shown here is derived from an EMBL/GenBank/DDBJ whole genome shotgun (WGS) entry which is preliminary data.</text>
</comment>
<dbReference type="AlphaFoldDB" id="A0A940YC57"/>
<proteinExistence type="predicted"/>
<dbReference type="InterPro" id="IPR013686">
    <property type="entry name" value="Polypept-transport_assoc_ShlB"/>
</dbReference>
<keyword evidence="1" id="KW-0472">Membrane</keyword>